<gene>
    <name evidence="5" type="ORF">OTUT144_1224</name>
</gene>
<accession>A0A0F3RKT6</accession>
<dbReference type="PATRIC" id="fig|1441384.3.peg.2366"/>
<dbReference type="Pfam" id="PF00515">
    <property type="entry name" value="TPR_1"/>
    <property type="match status" value="1"/>
</dbReference>
<dbReference type="Proteomes" id="UP000033580">
    <property type="component" value="Unassembled WGS sequence"/>
</dbReference>
<evidence type="ECO:0000256" key="3">
    <source>
        <dbReference type="PROSITE-ProRule" id="PRU00339"/>
    </source>
</evidence>
<dbReference type="PROSITE" id="PS50005">
    <property type="entry name" value="TPR"/>
    <property type="match status" value="2"/>
</dbReference>
<dbReference type="AlphaFoldDB" id="A0A0F3RKT6"/>
<protein>
    <submittedName>
        <fullName evidence="5">TPR repeat family protein</fullName>
    </submittedName>
</protein>
<feature type="chain" id="PRO_5002465808" evidence="4">
    <location>
        <begin position="20"/>
        <end position="303"/>
    </location>
</feature>
<dbReference type="EMBL" id="LAOR01000089">
    <property type="protein sequence ID" value="KJW06732.1"/>
    <property type="molecule type" value="Genomic_DNA"/>
</dbReference>
<evidence type="ECO:0000313" key="5">
    <source>
        <dbReference type="EMBL" id="KJW06732.1"/>
    </source>
</evidence>
<evidence type="ECO:0000256" key="1">
    <source>
        <dbReference type="ARBA" id="ARBA00022737"/>
    </source>
</evidence>
<keyword evidence="2 3" id="KW-0802">TPR repeat</keyword>
<dbReference type="PANTHER" id="PTHR44858">
    <property type="entry name" value="TETRATRICOPEPTIDE REPEAT PROTEIN 6"/>
    <property type="match status" value="1"/>
</dbReference>
<dbReference type="SMART" id="SM00028">
    <property type="entry name" value="TPR"/>
    <property type="match status" value="2"/>
</dbReference>
<organism evidence="5 6">
    <name type="scientific">Orientia tsutsugamushi str. UT144</name>
    <dbReference type="NCBI Taxonomy" id="1441384"/>
    <lineage>
        <taxon>Bacteria</taxon>
        <taxon>Pseudomonadati</taxon>
        <taxon>Pseudomonadota</taxon>
        <taxon>Alphaproteobacteria</taxon>
        <taxon>Rickettsiales</taxon>
        <taxon>Rickettsiaceae</taxon>
        <taxon>Rickettsieae</taxon>
        <taxon>Orientia</taxon>
    </lineage>
</organism>
<proteinExistence type="predicted"/>
<dbReference type="Gene3D" id="1.25.40.10">
    <property type="entry name" value="Tetratricopeptide repeat domain"/>
    <property type="match status" value="1"/>
</dbReference>
<dbReference type="InterPro" id="IPR050498">
    <property type="entry name" value="Ycf3"/>
</dbReference>
<name>A0A0F3RKT6_ORITS</name>
<dbReference type="Pfam" id="PF13181">
    <property type="entry name" value="TPR_8"/>
    <property type="match status" value="1"/>
</dbReference>
<dbReference type="PANTHER" id="PTHR44858:SF1">
    <property type="entry name" value="UDP-N-ACETYLGLUCOSAMINE--PEPTIDE N-ACETYLGLUCOSAMINYLTRANSFERASE SPINDLY-RELATED"/>
    <property type="match status" value="1"/>
</dbReference>
<feature type="repeat" description="TPR" evidence="3">
    <location>
        <begin position="236"/>
        <end position="269"/>
    </location>
</feature>
<dbReference type="InterPro" id="IPR011990">
    <property type="entry name" value="TPR-like_helical_dom_sf"/>
</dbReference>
<comment type="caution">
    <text evidence="5">The sequence shown here is derived from an EMBL/GenBank/DDBJ whole genome shotgun (WGS) entry which is preliminary data.</text>
</comment>
<reference evidence="5 6" key="1">
    <citation type="submission" date="2015-01" db="EMBL/GenBank/DDBJ databases">
        <title>Genome Sequencing of Rickettsiales.</title>
        <authorList>
            <person name="Daugherty S.C."/>
            <person name="Su Q."/>
            <person name="Abolude K."/>
            <person name="Beier-Sexton M."/>
            <person name="Carlyon J.A."/>
            <person name="Carter R."/>
            <person name="Day N.P."/>
            <person name="Dumler S.J."/>
            <person name="Dyachenko V."/>
            <person name="Godinez A."/>
            <person name="Kurtti T.J."/>
            <person name="Lichay M."/>
            <person name="Mullins K.E."/>
            <person name="Ott S."/>
            <person name="Pappas-Brown V."/>
            <person name="Paris D.H."/>
            <person name="Patel P."/>
            <person name="Richards A.L."/>
            <person name="Sadzewicz L."/>
            <person name="Sears K."/>
            <person name="Seidman D."/>
            <person name="Sengamalay N."/>
            <person name="Stenos J."/>
            <person name="Tallon L.J."/>
            <person name="Vincent G."/>
            <person name="Fraser C.M."/>
            <person name="Munderloh U."/>
            <person name="Dunning-Hotopp J.C."/>
        </authorList>
    </citation>
    <scope>NUCLEOTIDE SEQUENCE [LARGE SCALE GENOMIC DNA]</scope>
    <source>
        <strain evidence="5 6">UT144</strain>
    </source>
</reference>
<keyword evidence="1" id="KW-0677">Repeat</keyword>
<dbReference type="InterPro" id="IPR019734">
    <property type="entry name" value="TPR_rpt"/>
</dbReference>
<dbReference type="PROSITE" id="PS50293">
    <property type="entry name" value="TPR_REGION"/>
    <property type="match status" value="1"/>
</dbReference>
<dbReference type="SUPFAM" id="SSF48452">
    <property type="entry name" value="TPR-like"/>
    <property type="match status" value="1"/>
</dbReference>
<evidence type="ECO:0000256" key="2">
    <source>
        <dbReference type="ARBA" id="ARBA00022803"/>
    </source>
</evidence>
<sequence length="303" mass="34739">MRLLSILTLITLNISCCLASMQSSYNEASNYNVNLGNSSNTQELFHQGSNVNYPNNDEDLTYHGRNQLGTESGTMLFQAENSKNNALTQHNINDQNYMIANSMRIESDPLSALDSSNFVTQTSTTNTEIIQSCTEGSKFNIELIRELNVECRLENVWLPCQNRQIEFATEEIKENHSNWLNSRSDVYIESCNLAIKYNPNCAEAYYRKGMIFEKLEKHQKAIENFDIAIKYKPNFAENYLEKGISLVGLGQYSKAKENFNLAIKYNPNIIAEYEAMFKKLIELNNSTIAKDYEQKLQILKKYS</sequence>
<evidence type="ECO:0000313" key="6">
    <source>
        <dbReference type="Proteomes" id="UP000033580"/>
    </source>
</evidence>
<feature type="repeat" description="TPR" evidence="3">
    <location>
        <begin position="202"/>
        <end position="235"/>
    </location>
</feature>
<feature type="signal peptide" evidence="4">
    <location>
        <begin position="1"/>
        <end position="19"/>
    </location>
</feature>
<keyword evidence="4" id="KW-0732">Signal</keyword>
<evidence type="ECO:0000256" key="4">
    <source>
        <dbReference type="SAM" id="SignalP"/>
    </source>
</evidence>